<sequence>MAIPAEDTHLDHEKIKALIAEVYSLRARFNALDTQNAARDAAIHDLQHQSTKNHPSSTNGHANGHIIGHSEVEELTRKVATAITARFGETKKNIEEIEGLCNNCNSSLEGLFSNVRQLEAMAELRNGSNGTAHSSESASPIKPKDSPGAYQYEIPQSPWLTDQIDRLKSRVKDTENSIKDIDERLGITAKLAQDQSGSAFGSQWGFQSTDPQGKSDCQNQLCKDSAQALSAAISRIDNLEKAVSIFSQRKQERLIDETTQETALLGIYRHLETMRTPDLERHESGVFAGDSIQIIGMHMPTPGLMLVQSHHLPTTTENEYNDFYNNTFAPAVLRLSPATAALRYKLHSPKTAEATYLALYPLPDASYLSSPDLANLIETTKMAGSLGPGEVKDYIHFSRSTWDKIQTLDRPGDQVAAQTLSMTLMTPAEGVTDAELEEWYAANHVRMSKDAKGYLRTTRYVRRADQGEGPRFLALHEYACKGEEMPEARIAKVLGQRYATEARVWERSVWELVSALGDRGQRL</sequence>
<gene>
    <name evidence="2" type="ORF">B0A48_08051</name>
</gene>
<evidence type="ECO:0000256" key="1">
    <source>
        <dbReference type="SAM" id="MobiDB-lite"/>
    </source>
</evidence>
<organism evidence="2 3">
    <name type="scientific">Cryoendolithus antarcticus</name>
    <dbReference type="NCBI Taxonomy" id="1507870"/>
    <lineage>
        <taxon>Eukaryota</taxon>
        <taxon>Fungi</taxon>
        <taxon>Dikarya</taxon>
        <taxon>Ascomycota</taxon>
        <taxon>Pezizomycotina</taxon>
        <taxon>Dothideomycetes</taxon>
        <taxon>Dothideomycetidae</taxon>
        <taxon>Cladosporiales</taxon>
        <taxon>Cladosporiaceae</taxon>
        <taxon>Cryoendolithus</taxon>
    </lineage>
</organism>
<dbReference type="EMBL" id="NAJO01000020">
    <property type="protein sequence ID" value="OQO05031.1"/>
    <property type="molecule type" value="Genomic_DNA"/>
</dbReference>
<proteinExistence type="predicted"/>
<name>A0A1V8T194_9PEZI</name>
<reference evidence="3" key="1">
    <citation type="submission" date="2017-03" db="EMBL/GenBank/DDBJ databases">
        <title>Genomes of endolithic fungi from Antarctica.</title>
        <authorList>
            <person name="Coleine C."/>
            <person name="Masonjones S."/>
            <person name="Stajich J.E."/>
        </authorList>
    </citation>
    <scope>NUCLEOTIDE SEQUENCE [LARGE SCALE GENOMIC DNA]</scope>
    <source>
        <strain evidence="3">CCFEE 5527</strain>
    </source>
</reference>
<keyword evidence="3" id="KW-1185">Reference proteome</keyword>
<feature type="region of interest" description="Disordered" evidence="1">
    <location>
        <begin position="127"/>
        <end position="148"/>
    </location>
</feature>
<comment type="caution">
    <text evidence="2">The sequence shown here is derived from an EMBL/GenBank/DDBJ whole genome shotgun (WGS) entry which is preliminary data.</text>
</comment>
<dbReference type="OrthoDB" id="2851338at2759"/>
<accession>A0A1V8T194</accession>
<protein>
    <submittedName>
        <fullName evidence="2">Uncharacterized protein</fullName>
    </submittedName>
</protein>
<dbReference type="Proteomes" id="UP000192596">
    <property type="component" value="Unassembled WGS sequence"/>
</dbReference>
<feature type="compositionally biased region" description="Polar residues" evidence="1">
    <location>
        <begin position="127"/>
        <end position="138"/>
    </location>
</feature>
<dbReference type="InParanoid" id="A0A1V8T194"/>
<evidence type="ECO:0000313" key="3">
    <source>
        <dbReference type="Proteomes" id="UP000192596"/>
    </source>
</evidence>
<evidence type="ECO:0000313" key="2">
    <source>
        <dbReference type="EMBL" id="OQO05031.1"/>
    </source>
</evidence>
<dbReference type="AlphaFoldDB" id="A0A1V8T194"/>